<evidence type="ECO:0000256" key="1">
    <source>
        <dbReference type="SAM" id="MobiDB-lite"/>
    </source>
</evidence>
<evidence type="ECO:0000313" key="2">
    <source>
        <dbReference type="EMBL" id="KIK78851.1"/>
    </source>
</evidence>
<dbReference type="AlphaFoldDB" id="A0A0D0D5E2"/>
<feature type="compositionally biased region" description="Polar residues" evidence="1">
    <location>
        <begin position="100"/>
        <end position="112"/>
    </location>
</feature>
<sequence>STLGKRDSSKLIDKSLPPAGRAAPRPRLELTSLDAETGGGVQEGESTGGDAEIDDGNDWLDERHELDPAAVGVERLKFTLGGRTDIELGSSYLRDILSDTDISQTQTEAPSTSRKDSGGGSGVPQPPPASKDWDSCE</sequence>
<dbReference type="Proteomes" id="UP000054538">
    <property type="component" value="Unassembled WGS sequence"/>
</dbReference>
<feature type="non-terminal residue" evidence="2">
    <location>
        <position position="1"/>
    </location>
</feature>
<dbReference type="HOGENOM" id="CLU_149498_0_0_1"/>
<dbReference type="EMBL" id="KN826452">
    <property type="protein sequence ID" value="KIK78851.1"/>
    <property type="molecule type" value="Genomic_DNA"/>
</dbReference>
<reference evidence="3" key="2">
    <citation type="submission" date="2015-01" db="EMBL/GenBank/DDBJ databases">
        <title>Evolutionary Origins and Diversification of the Mycorrhizal Mutualists.</title>
        <authorList>
            <consortium name="DOE Joint Genome Institute"/>
            <consortium name="Mycorrhizal Genomics Consortium"/>
            <person name="Kohler A."/>
            <person name="Kuo A."/>
            <person name="Nagy L.G."/>
            <person name="Floudas D."/>
            <person name="Copeland A."/>
            <person name="Barry K.W."/>
            <person name="Cichocki N."/>
            <person name="Veneault-Fourrey C."/>
            <person name="LaButti K."/>
            <person name="Lindquist E.A."/>
            <person name="Lipzen A."/>
            <person name="Lundell T."/>
            <person name="Morin E."/>
            <person name="Murat C."/>
            <person name="Riley R."/>
            <person name="Ohm R."/>
            <person name="Sun H."/>
            <person name="Tunlid A."/>
            <person name="Henrissat B."/>
            <person name="Grigoriev I.V."/>
            <person name="Hibbett D.S."/>
            <person name="Martin F."/>
        </authorList>
    </citation>
    <scope>NUCLEOTIDE SEQUENCE [LARGE SCALE GENOMIC DNA]</scope>
    <source>
        <strain evidence="3">Ve08.2h10</strain>
    </source>
</reference>
<name>A0A0D0D5E2_9AGAM</name>
<gene>
    <name evidence="2" type="ORF">PAXRUDRAFT_16654</name>
</gene>
<feature type="region of interest" description="Disordered" evidence="1">
    <location>
        <begin position="98"/>
        <end position="137"/>
    </location>
</feature>
<evidence type="ECO:0000313" key="3">
    <source>
        <dbReference type="Proteomes" id="UP000054538"/>
    </source>
</evidence>
<keyword evidence="3" id="KW-1185">Reference proteome</keyword>
<proteinExistence type="predicted"/>
<accession>A0A0D0D5E2</accession>
<dbReference type="InParanoid" id="A0A0D0D5E2"/>
<feature type="compositionally biased region" description="Basic and acidic residues" evidence="1">
    <location>
        <begin position="1"/>
        <end position="13"/>
    </location>
</feature>
<feature type="region of interest" description="Disordered" evidence="1">
    <location>
        <begin position="1"/>
        <end position="60"/>
    </location>
</feature>
<reference evidence="2 3" key="1">
    <citation type="submission" date="2014-04" db="EMBL/GenBank/DDBJ databases">
        <authorList>
            <consortium name="DOE Joint Genome Institute"/>
            <person name="Kuo A."/>
            <person name="Kohler A."/>
            <person name="Jargeat P."/>
            <person name="Nagy L.G."/>
            <person name="Floudas D."/>
            <person name="Copeland A."/>
            <person name="Barry K.W."/>
            <person name="Cichocki N."/>
            <person name="Veneault-Fourrey C."/>
            <person name="LaButti K."/>
            <person name="Lindquist E.A."/>
            <person name="Lipzen A."/>
            <person name="Lundell T."/>
            <person name="Morin E."/>
            <person name="Murat C."/>
            <person name="Sun H."/>
            <person name="Tunlid A."/>
            <person name="Henrissat B."/>
            <person name="Grigoriev I.V."/>
            <person name="Hibbett D.S."/>
            <person name="Martin F."/>
            <person name="Nordberg H.P."/>
            <person name="Cantor M.N."/>
            <person name="Hua S.X."/>
        </authorList>
    </citation>
    <scope>NUCLEOTIDE SEQUENCE [LARGE SCALE GENOMIC DNA]</scope>
    <source>
        <strain evidence="2 3">Ve08.2h10</strain>
    </source>
</reference>
<organism evidence="2 3">
    <name type="scientific">Paxillus rubicundulus Ve08.2h10</name>
    <dbReference type="NCBI Taxonomy" id="930991"/>
    <lineage>
        <taxon>Eukaryota</taxon>
        <taxon>Fungi</taxon>
        <taxon>Dikarya</taxon>
        <taxon>Basidiomycota</taxon>
        <taxon>Agaricomycotina</taxon>
        <taxon>Agaricomycetes</taxon>
        <taxon>Agaricomycetidae</taxon>
        <taxon>Boletales</taxon>
        <taxon>Paxilineae</taxon>
        <taxon>Paxillaceae</taxon>
        <taxon>Paxillus</taxon>
    </lineage>
</organism>
<protein>
    <submittedName>
        <fullName evidence="2">Uncharacterized protein</fullName>
    </submittedName>
</protein>